<evidence type="ECO:0008006" key="3">
    <source>
        <dbReference type="Google" id="ProtNLM"/>
    </source>
</evidence>
<name>A0A1T5FDZ3_9BACT</name>
<dbReference type="PANTHER" id="PTHR39550">
    <property type="entry name" value="SLL0658 PROTEIN"/>
    <property type="match status" value="1"/>
</dbReference>
<keyword evidence="2" id="KW-1185">Reference proteome</keyword>
<dbReference type="RefSeq" id="WP_170916660.1">
    <property type="nucleotide sequence ID" value="NZ_FUZA01000003.1"/>
</dbReference>
<dbReference type="AlphaFoldDB" id="A0A1T5FDZ3"/>
<accession>A0A1T5FDZ3</accession>
<sequence>MIVVSDTSVISGLLQSGSLHILQKLYKNIVIPNEVFIELGQLDKVLFTQLFSDWIDIKHVHDSKLLHKLSTLLDLGEAEAITLAKDLNADILLIDEKKGRAIATQLGINITGILGILIEAKRQNHIAEIKPIIQTLTEKAGVWFKPDLIREVLTRVNEI</sequence>
<dbReference type="Pfam" id="PF11848">
    <property type="entry name" value="DUF3368"/>
    <property type="match status" value="1"/>
</dbReference>
<dbReference type="STRING" id="651661.SAMN05660293_03092"/>
<proteinExistence type="predicted"/>
<dbReference type="PANTHER" id="PTHR39550:SF1">
    <property type="entry name" value="SLL0658 PROTEIN"/>
    <property type="match status" value="1"/>
</dbReference>
<evidence type="ECO:0000313" key="1">
    <source>
        <dbReference type="EMBL" id="SKB94409.1"/>
    </source>
</evidence>
<evidence type="ECO:0000313" key="2">
    <source>
        <dbReference type="Proteomes" id="UP000190897"/>
    </source>
</evidence>
<gene>
    <name evidence="1" type="ORF">SAMN05660293_03092</name>
</gene>
<dbReference type="EMBL" id="FUZA01000003">
    <property type="protein sequence ID" value="SKB94409.1"/>
    <property type="molecule type" value="Genomic_DNA"/>
</dbReference>
<dbReference type="Proteomes" id="UP000190897">
    <property type="component" value="Unassembled WGS sequence"/>
</dbReference>
<dbReference type="InterPro" id="IPR021799">
    <property type="entry name" value="PIN-like_prokaryotic"/>
</dbReference>
<protein>
    <recommendedName>
        <fullName evidence="3">DUF3368 domain-containing protein</fullName>
    </recommendedName>
</protein>
<organism evidence="1 2">
    <name type="scientific">Dyadobacter psychrophilus</name>
    <dbReference type="NCBI Taxonomy" id="651661"/>
    <lineage>
        <taxon>Bacteria</taxon>
        <taxon>Pseudomonadati</taxon>
        <taxon>Bacteroidota</taxon>
        <taxon>Cytophagia</taxon>
        <taxon>Cytophagales</taxon>
        <taxon>Spirosomataceae</taxon>
        <taxon>Dyadobacter</taxon>
    </lineage>
</organism>
<reference evidence="2" key="1">
    <citation type="submission" date="2017-02" db="EMBL/GenBank/DDBJ databases">
        <authorList>
            <person name="Varghese N."/>
            <person name="Submissions S."/>
        </authorList>
    </citation>
    <scope>NUCLEOTIDE SEQUENCE [LARGE SCALE GENOMIC DNA]</scope>
    <source>
        <strain evidence="2">DSM 22270</strain>
    </source>
</reference>